<dbReference type="AlphaFoldDB" id="A0A087W1Y2"/>
<accession>A0A087W1Y2</accession>
<keyword evidence="3" id="KW-1185">Reference proteome</keyword>
<feature type="region of interest" description="Disordered" evidence="1">
    <location>
        <begin position="60"/>
        <end position="86"/>
    </location>
</feature>
<proteinExistence type="predicted"/>
<evidence type="ECO:0000313" key="2">
    <source>
        <dbReference type="EMBL" id="CDI98602.1"/>
    </source>
</evidence>
<evidence type="ECO:0000256" key="1">
    <source>
        <dbReference type="SAM" id="MobiDB-lite"/>
    </source>
</evidence>
<name>A0A087W1Y2_ECHMU</name>
<organism evidence="2 3">
    <name type="scientific">Echinococcus multilocularis</name>
    <name type="common">Fox tapeworm</name>
    <dbReference type="NCBI Taxonomy" id="6211"/>
    <lineage>
        <taxon>Eukaryota</taxon>
        <taxon>Metazoa</taxon>
        <taxon>Spiralia</taxon>
        <taxon>Lophotrochozoa</taxon>
        <taxon>Platyhelminthes</taxon>
        <taxon>Cestoda</taxon>
        <taxon>Eucestoda</taxon>
        <taxon>Cyclophyllidea</taxon>
        <taxon>Taeniidae</taxon>
        <taxon>Echinococcus</taxon>
    </lineage>
</organism>
<sequence length="86" mass="9932">MLRHTWRESSQSSWTSARGVTTYSVNIKNNHVCTALTAVKANQRAHITYRDRENEVFAKLSQDARGTSKHRSQEWSRTYETGMVSE</sequence>
<dbReference type="EMBL" id="LN902844">
    <property type="protein sequence ID" value="CDI98602.1"/>
    <property type="molecule type" value="Genomic_DNA"/>
</dbReference>
<dbReference type="Proteomes" id="UP000017246">
    <property type="component" value="Unassembled WGS sequence"/>
</dbReference>
<reference evidence="2" key="2">
    <citation type="submission" date="2015-11" db="EMBL/GenBank/DDBJ databases">
        <authorList>
            <person name="Zhang Y."/>
            <person name="Guo Z."/>
        </authorList>
    </citation>
    <scope>NUCLEOTIDE SEQUENCE</scope>
</reference>
<reference evidence="2" key="1">
    <citation type="journal article" date="2013" name="Nature">
        <title>The genomes of four tapeworm species reveal adaptations to parasitism.</title>
        <authorList>
            <person name="Tsai I.J."/>
            <person name="Zarowiecki M."/>
            <person name="Holroyd N."/>
            <person name="Garciarrubio A."/>
            <person name="Sanchez-Flores A."/>
            <person name="Brooks K.L."/>
            <person name="Tracey A."/>
            <person name="Bobes R.J."/>
            <person name="Fragoso G."/>
            <person name="Sciutto E."/>
            <person name="Aslett M."/>
            <person name="Beasley H."/>
            <person name="Bennett H.M."/>
            <person name="Cai J."/>
            <person name="Camicia F."/>
            <person name="Clark R."/>
            <person name="Cucher M."/>
            <person name="De Silva N."/>
            <person name="Day T.A."/>
            <person name="Deplazes P."/>
            <person name="Estrada K."/>
            <person name="Fernandez C."/>
            <person name="Holland P.W."/>
            <person name="Hou J."/>
            <person name="Hu S."/>
            <person name="Huckvale T."/>
            <person name="Hung S.S."/>
            <person name="Kamenetzky L."/>
            <person name="Keane J.A."/>
            <person name="Kiss F."/>
            <person name="Koziol U."/>
            <person name="Lambert O."/>
            <person name="Liu K."/>
            <person name="Luo X."/>
            <person name="Luo Y."/>
            <person name="Macchiaroli N."/>
            <person name="Nichol S."/>
            <person name="Paps J."/>
            <person name="Parkinson J."/>
            <person name="Pouchkina-Stantcheva N."/>
            <person name="Riddiford N."/>
            <person name="Rosenzvit M."/>
            <person name="Salinas G."/>
            <person name="Wasmuth J.D."/>
            <person name="Zamanian M."/>
            <person name="Zheng Y."/>
            <person name="Cai X."/>
            <person name="Soberon X."/>
            <person name="Olson P.D."/>
            <person name="Laclette J.P."/>
            <person name="Brehm K."/>
            <person name="Berriman M."/>
            <person name="Garciarrubio A."/>
            <person name="Bobes R.J."/>
            <person name="Fragoso G."/>
            <person name="Sanchez-Flores A."/>
            <person name="Estrada K."/>
            <person name="Cevallos M.A."/>
            <person name="Morett E."/>
            <person name="Gonzalez V."/>
            <person name="Portillo T."/>
            <person name="Ochoa-Leyva A."/>
            <person name="Jose M.V."/>
            <person name="Sciutto E."/>
            <person name="Landa A."/>
            <person name="Jimenez L."/>
            <person name="Valdes V."/>
            <person name="Carrero J.C."/>
            <person name="Larralde C."/>
            <person name="Morales-Montor J."/>
            <person name="Limon-Lason J."/>
            <person name="Soberon X."/>
            <person name="Laclette J.P."/>
        </authorList>
    </citation>
    <scope>NUCLEOTIDE SEQUENCE [LARGE SCALE GENOMIC DNA]</scope>
</reference>
<gene>
    <name evidence="2" type="ORF">EmuJ_000246700</name>
</gene>
<evidence type="ECO:0000313" key="3">
    <source>
        <dbReference type="Proteomes" id="UP000017246"/>
    </source>
</evidence>
<protein>
    <submittedName>
        <fullName evidence="2">Expressed protein</fullName>
    </submittedName>
</protein>